<feature type="transmembrane region" description="Helical" evidence="8">
    <location>
        <begin position="144"/>
        <end position="164"/>
    </location>
</feature>
<evidence type="ECO:0000256" key="1">
    <source>
        <dbReference type="ARBA" id="ARBA00004141"/>
    </source>
</evidence>
<dbReference type="OrthoDB" id="1675410at2"/>
<comment type="subcellular location">
    <subcellularLocation>
        <location evidence="1">Membrane</location>
        <topology evidence="1">Multi-pass membrane protein</topology>
    </subcellularLocation>
</comment>
<evidence type="ECO:0000256" key="5">
    <source>
        <dbReference type="ARBA" id="ARBA00022692"/>
    </source>
</evidence>
<evidence type="ECO:0000256" key="3">
    <source>
        <dbReference type="ARBA" id="ARBA00022448"/>
    </source>
</evidence>
<keyword evidence="7 8" id="KW-0472">Membrane</keyword>
<keyword evidence="10" id="KW-1185">Reference proteome</keyword>
<dbReference type="NCBIfam" id="TIGR00912">
    <property type="entry name" value="2A0309"/>
    <property type="match status" value="1"/>
</dbReference>
<feature type="transmembrane region" description="Helical" evidence="8">
    <location>
        <begin position="112"/>
        <end position="132"/>
    </location>
</feature>
<dbReference type="Proteomes" id="UP000076603">
    <property type="component" value="Unassembled WGS sequence"/>
</dbReference>
<reference evidence="9 10" key="1">
    <citation type="submission" date="2016-04" db="EMBL/GenBank/DDBJ databases">
        <title>Genome sequence of Clostridium magnum DSM 2767.</title>
        <authorList>
            <person name="Poehlein A."/>
            <person name="Uhlig R."/>
            <person name="Fischer R."/>
            <person name="Bahl H."/>
            <person name="Daniel R."/>
        </authorList>
    </citation>
    <scope>NUCLEOTIDE SEQUENCE [LARGE SCALE GENOMIC DNA]</scope>
    <source>
        <strain evidence="9 10">DSM 2767</strain>
    </source>
</reference>
<feature type="transmembrane region" description="Helical" evidence="8">
    <location>
        <begin position="297"/>
        <end position="317"/>
    </location>
</feature>
<proteinExistence type="inferred from homology"/>
<evidence type="ECO:0000256" key="8">
    <source>
        <dbReference type="SAM" id="Phobius"/>
    </source>
</evidence>
<protein>
    <submittedName>
        <fullName evidence="9">Spore germination protein YndE</fullName>
    </submittedName>
</protein>
<evidence type="ECO:0000256" key="2">
    <source>
        <dbReference type="ARBA" id="ARBA00007998"/>
    </source>
</evidence>
<dbReference type="STRING" id="1121326.CLMAG_22230"/>
<dbReference type="GO" id="GO:0016020">
    <property type="term" value="C:membrane"/>
    <property type="evidence" value="ECO:0007669"/>
    <property type="project" value="UniProtKB-SubCell"/>
</dbReference>
<dbReference type="PANTHER" id="PTHR34975:SF2">
    <property type="entry name" value="SPORE GERMINATION PROTEIN A2"/>
    <property type="match status" value="1"/>
</dbReference>
<accession>A0A162TAN9</accession>
<keyword evidence="4" id="KW-0309">Germination</keyword>
<gene>
    <name evidence="9" type="primary">yndE_3</name>
    <name evidence="9" type="ORF">CLMAG_22230</name>
</gene>
<evidence type="ECO:0000256" key="6">
    <source>
        <dbReference type="ARBA" id="ARBA00022989"/>
    </source>
</evidence>
<dbReference type="GO" id="GO:0009847">
    <property type="term" value="P:spore germination"/>
    <property type="evidence" value="ECO:0007669"/>
    <property type="project" value="InterPro"/>
</dbReference>
<comment type="similarity">
    <text evidence="2">Belongs to the amino acid-polyamine-organocation (APC) superfamily. Spore germination protein (SGP) (TC 2.A.3.9) family.</text>
</comment>
<comment type="caution">
    <text evidence="9">The sequence shown here is derived from an EMBL/GenBank/DDBJ whole genome shotgun (WGS) entry which is preliminary data.</text>
</comment>
<keyword evidence="6 8" id="KW-1133">Transmembrane helix</keyword>
<dbReference type="InterPro" id="IPR004761">
    <property type="entry name" value="Spore_GerAB"/>
</dbReference>
<dbReference type="PATRIC" id="fig|1121326.3.peg.2218"/>
<dbReference type="RefSeq" id="WP_066621873.1">
    <property type="nucleotide sequence ID" value="NZ_FQXL01000004.1"/>
</dbReference>
<feature type="transmembrane region" description="Helical" evidence="8">
    <location>
        <begin position="70"/>
        <end position="92"/>
    </location>
</feature>
<dbReference type="PANTHER" id="PTHR34975">
    <property type="entry name" value="SPORE GERMINATION PROTEIN A2"/>
    <property type="match status" value="1"/>
</dbReference>
<dbReference type="Pfam" id="PF03845">
    <property type="entry name" value="Spore_permease"/>
    <property type="match status" value="1"/>
</dbReference>
<keyword evidence="5 8" id="KW-0812">Transmembrane</keyword>
<evidence type="ECO:0000313" key="9">
    <source>
        <dbReference type="EMBL" id="KZL92414.1"/>
    </source>
</evidence>
<dbReference type="EMBL" id="LWAE01000002">
    <property type="protein sequence ID" value="KZL92414.1"/>
    <property type="molecule type" value="Genomic_DNA"/>
</dbReference>
<dbReference type="AlphaFoldDB" id="A0A162TAN9"/>
<keyword evidence="3" id="KW-0813">Transport</keyword>
<feature type="transmembrane region" description="Helical" evidence="8">
    <location>
        <begin position="12"/>
        <end position="31"/>
    </location>
</feature>
<evidence type="ECO:0000256" key="7">
    <source>
        <dbReference type="ARBA" id="ARBA00023136"/>
    </source>
</evidence>
<feature type="transmembrane region" description="Helical" evidence="8">
    <location>
        <begin position="259"/>
        <end position="285"/>
    </location>
</feature>
<feature type="transmembrane region" description="Helical" evidence="8">
    <location>
        <begin position="37"/>
        <end position="58"/>
    </location>
</feature>
<feature type="transmembrane region" description="Helical" evidence="8">
    <location>
        <begin position="217"/>
        <end position="239"/>
    </location>
</feature>
<feature type="transmembrane region" description="Helical" evidence="8">
    <location>
        <begin position="329"/>
        <end position="351"/>
    </location>
</feature>
<name>A0A162TAN9_9CLOT</name>
<sequence length="359" mass="40599">MTSDKKISKIQLFLLIIGFLYSNTVIINPVREALQDAWIAYIIAWAGGFISLSVYLVIAKLNPYKTLIQILVEVFGKIIGSGVAGLYIWYFIHMAAVVLRDFGEYIITTEFPETPIVFVMGSFCLIIAFALRKSIEVIARTNELIMLVLPLFILFLIFANVQSFEFKNLQPVLEKGITFVLKPAFSAFSFPFAELVVFLMIFPYLNQQEKLAKTSYLAFAVGGFSIFLSIMKDFIVLGPDMVMRTYFPPNVSVELVPNISLVPLISANLMITGGVKIVISAYAAISGITQLFNLDDSKVLVFPIISLIVILSVWLYDNIFDSMRWGAEIWPYYSIPFQIVFPILILIISFVRHRKRNCL</sequence>
<feature type="transmembrane region" description="Helical" evidence="8">
    <location>
        <begin position="184"/>
        <end position="205"/>
    </location>
</feature>
<evidence type="ECO:0000313" key="10">
    <source>
        <dbReference type="Proteomes" id="UP000076603"/>
    </source>
</evidence>
<organism evidence="9 10">
    <name type="scientific">Clostridium magnum DSM 2767</name>
    <dbReference type="NCBI Taxonomy" id="1121326"/>
    <lineage>
        <taxon>Bacteria</taxon>
        <taxon>Bacillati</taxon>
        <taxon>Bacillota</taxon>
        <taxon>Clostridia</taxon>
        <taxon>Eubacteriales</taxon>
        <taxon>Clostridiaceae</taxon>
        <taxon>Clostridium</taxon>
    </lineage>
</organism>
<evidence type="ECO:0000256" key="4">
    <source>
        <dbReference type="ARBA" id="ARBA00022544"/>
    </source>
</evidence>